<dbReference type="EMBL" id="JAANBB010000022">
    <property type="protein sequence ID" value="KAF7555261.1"/>
    <property type="molecule type" value="Genomic_DNA"/>
</dbReference>
<gene>
    <name evidence="2" type="ORF">G7Z17_g2314</name>
</gene>
<proteinExistence type="predicted"/>
<evidence type="ECO:0000313" key="2">
    <source>
        <dbReference type="EMBL" id="KAF7555261.1"/>
    </source>
</evidence>
<feature type="chain" id="PRO_5040111597" evidence="1">
    <location>
        <begin position="24"/>
        <end position="350"/>
    </location>
</feature>
<dbReference type="OrthoDB" id="4584900at2759"/>
<keyword evidence="1" id="KW-0732">Signal</keyword>
<evidence type="ECO:0000256" key="1">
    <source>
        <dbReference type="SAM" id="SignalP"/>
    </source>
</evidence>
<protein>
    <submittedName>
        <fullName evidence="2">Uncharacterized protein</fullName>
    </submittedName>
</protein>
<comment type="caution">
    <text evidence="2">The sequence shown here is derived from an EMBL/GenBank/DDBJ whole genome shotgun (WGS) entry which is preliminary data.</text>
</comment>
<accession>A0A9P5HJ35</accession>
<feature type="signal peptide" evidence="1">
    <location>
        <begin position="1"/>
        <end position="23"/>
    </location>
</feature>
<evidence type="ECO:0000313" key="3">
    <source>
        <dbReference type="Proteomes" id="UP000722485"/>
    </source>
</evidence>
<name>A0A9P5HJ35_9HYPO</name>
<dbReference type="Proteomes" id="UP000722485">
    <property type="component" value="Unassembled WGS sequence"/>
</dbReference>
<dbReference type="AlphaFoldDB" id="A0A9P5HJ35"/>
<sequence length="350" mass="36725">MVSFKIGSIFLLQSASLFANALGATLPKRASRCNAACSSDDTLVSLLQSQEYEAIPFCSSYLGIAASTAQVTITPTAVATIYETEYVTDVVTNVESVTVTVNAPQVDKRVADVELPADYPNWLAQSYPASRVSSACLCLTIPQSVATQTETAEAVTQTTAIIITETKTSTFLATATATATAVPTTPTNYRVGIEIFQKSTGASIGYLYTSNGLAISAAIGAAVEISFDLPSGATYAEDIHLSSATFDNFAQGVSMSQYNDAYASIATSPFTPPGTIATSTTAVTDIWTINTETKDIGLKAPTAGGIVSTLYRAGGRLYAVGDLARFNYVTSGVPSYLKYEVTLKYFTIGG</sequence>
<organism evidence="2 3">
    <name type="scientific">Cylindrodendrum hubeiense</name>
    <dbReference type="NCBI Taxonomy" id="595255"/>
    <lineage>
        <taxon>Eukaryota</taxon>
        <taxon>Fungi</taxon>
        <taxon>Dikarya</taxon>
        <taxon>Ascomycota</taxon>
        <taxon>Pezizomycotina</taxon>
        <taxon>Sordariomycetes</taxon>
        <taxon>Hypocreomycetidae</taxon>
        <taxon>Hypocreales</taxon>
        <taxon>Nectriaceae</taxon>
        <taxon>Cylindrodendrum</taxon>
    </lineage>
</organism>
<reference evidence="2" key="1">
    <citation type="submission" date="2020-03" db="EMBL/GenBank/DDBJ databases">
        <title>Draft Genome Sequence of Cylindrodendrum hubeiense.</title>
        <authorList>
            <person name="Buettner E."/>
            <person name="Kellner H."/>
        </authorList>
    </citation>
    <scope>NUCLEOTIDE SEQUENCE</scope>
    <source>
        <strain evidence="2">IHI 201604</strain>
    </source>
</reference>
<keyword evidence="3" id="KW-1185">Reference proteome</keyword>